<dbReference type="EMBL" id="JAFCMP010000246">
    <property type="protein sequence ID" value="KAG5182426.1"/>
    <property type="molecule type" value="Genomic_DNA"/>
</dbReference>
<keyword evidence="7" id="KW-1185">Reference proteome</keyword>
<evidence type="ECO:0000256" key="2">
    <source>
        <dbReference type="ARBA" id="ARBA00022692"/>
    </source>
</evidence>
<protein>
    <submittedName>
        <fullName evidence="6">Uncharacterized protein</fullName>
    </submittedName>
</protein>
<dbReference type="OrthoDB" id="203284at2759"/>
<keyword evidence="3 5" id="KW-1133">Transmembrane helix</keyword>
<sequence length="165" mass="17981">MVILTRLINMGLCVLLSATAVLELIGLPNFQTLVLAVYLFAFACILCCFETHISFIASLAASNFGFLYNAKGRALFLLFVGILCFSFGSILGYISGIAMIADSIFNFFVILKYPEVQNQQRKDLESSSRDFVRNNQGAIARQGVAFAQNNPQQAAAAARTASTFV</sequence>
<dbReference type="GO" id="GO:0016020">
    <property type="term" value="C:membrane"/>
    <property type="evidence" value="ECO:0007669"/>
    <property type="project" value="UniProtKB-SubCell"/>
</dbReference>
<proteinExistence type="predicted"/>
<dbReference type="Pfam" id="PF08507">
    <property type="entry name" value="COPI_assoc"/>
    <property type="match status" value="1"/>
</dbReference>
<evidence type="ECO:0000256" key="1">
    <source>
        <dbReference type="ARBA" id="ARBA00004141"/>
    </source>
</evidence>
<evidence type="ECO:0000313" key="6">
    <source>
        <dbReference type="EMBL" id="KAG5182426.1"/>
    </source>
</evidence>
<feature type="transmembrane region" description="Helical" evidence="5">
    <location>
        <begin position="74"/>
        <end position="101"/>
    </location>
</feature>
<organism evidence="6 7">
    <name type="scientific">Tribonema minus</name>
    <dbReference type="NCBI Taxonomy" id="303371"/>
    <lineage>
        <taxon>Eukaryota</taxon>
        <taxon>Sar</taxon>
        <taxon>Stramenopiles</taxon>
        <taxon>Ochrophyta</taxon>
        <taxon>PX clade</taxon>
        <taxon>Xanthophyceae</taxon>
        <taxon>Tribonematales</taxon>
        <taxon>Tribonemataceae</taxon>
        <taxon>Tribonema</taxon>
    </lineage>
</organism>
<reference evidence="6" key="1">
    <citation type="submission" date="2021-02" db="EMBL/GenBank/DDBJ databases">
        <title>First Annotated Genome of the Yellow-green Alga Tribonema minus.</title>
        <authorList>
            <person name="Mahan K.M."/>
        </authorList>
    </citation>
    <scope>NUCLEOTIDE SEQUENCE</scope>
    <source>
        <strain evidence="6">UTEX B ZZ1240</strain>
    </source>
</reference>
<feature type="transmembrane region" description="Helical" evidence="5">
    <location>
        <begin position="33"/>
        <end position="62"/>
    </location>
</feature>
<evidence type="ECO:0000256" key="4">
    <source>
        <dbReference type="ARBA" id="ARBA00023136"/>
    </source>
</evidence>
<dbReference type="PANTHER" id="PTHR38894:SF1">
    <property type="entry name" value="TRANSMEMBRANE PROTEIN"/>
    <property type="match status" value="1"/>
</dbReference>
<dbReference type="InterPro" id="IPR013714">
    <property type="entry name" value="Golgi_TVP15"/>
</dbReference>
<accession>A0A836CFZ2</accession>
<evidence type="ECO:0000313" key="7">
    <source>
        <dbReference type="Proteomes" id="UP000664859"/>
    </source>
</evidence>
<comment type="caution">
    <text evidence="6">The sequence shown here is derived from an EMBL/GenBank/DDBJ whole genome shotgun (WGS) entry which is preliminary data.</text>
</comment>
<gene>
    <name evidence="6" type="ORF">JKP88DRAFT_348871</name>
</gene>
<name>A0A836CFZ2_9STRA</name>
<dbReference type="AlphaFoldDB" id="A0A836CFZ2"/>
<keyword evidence="2 5" id="KW-0812">Transmembrane</keyword>
<evidence type="ECO:0000256" key="3">
    <source>
        <dbReference type="ARBA" id="ARBA00022989"/>
    </source>
</evidence>
<comment type="subcellular location">
    <subcellularLocation>
        <location evidence="1">Membrane</location>
        <topology evidence="1">Multi-pass membrane protein</topology>
    </subcellularLocation>
</comment>
<evidence type="ECO:0000256" key="5">
    <source>
        <dbReference type="SAM" id="Phobius"/>
    </source>
</evidence>
<dbReference type="PANTHER" id="PTHR38894">
    <property type="entry name" value="TRANSMEMBRANE PROTEIN"/>
    <property type="match status" value="1"/>
</dbReference>
<feature type="transmembrane region" description="Helical" evidence="5">
    <location>
        <begin position="7"/>
        <end position="27"/>
    </location>
</feature>
<keyword evidence="4 5" id="KW-0472">Membrane</keyword>
<dbReference type="Proteomes" id="UP000664859">
    <property type="component" value="Unassembled WGS sequence"/>
</dbReference>